<accession>A0AB39TWP8</accession>
<gene>
    <name evidence="2" type="ORF">AB2U05_37485</name>
</gene>
<evidence type="ECO:0000256" key="1">
    <source>
        <dbReference type="SAM" id="MobiDB-lite"/>
    </source>
</evidence>
<evidence type="ECO:0000313" key="2">
    <source>
        <dbReference type="EMBL" id="XDQ83800.1"/>
    </source>
</evidence>
<feature type="region of interest" description="Disordered" evidence="1">
    <location>
        <begin position="223"/>
        <end position="256"/>
    </location>
</feature>
<dbReference type="RefSeq" id="WP_369185841.1">
    <property type="nucleotide sequence ID" value="NZ_CP163445.1"/>
</dbReference>
<reference evidence="2" key="1">
    <citation type="submission" date="2024-07" db="EMBL/GenBank/DDBJ databases">
        <authorList>
            <person name="Yu S.T."/>
        </authorList>
    </citation>
    <scope>NUCLEOTIDE SEQUENCE</scope>
    <source>
        <strain evidence="2">Y1</strain>
    </source>
</reference>
<dbReference type="AlphaFoldDB" id="A0AB39TWP8"/>
<sequence length="256" mass="27622">MTTTFGPYPGLSVRLPDVLPDPWALVRGTDWPSLGTAYGTAEGLPRVLAPLLGPGLTAEETGRVLNALEPVQHQNTIYEATAPAALCVAAVLARRAEHYRGAADKVCALLLGWLAGIAWDSDDACVAAHQRYFKEDFLQGYPPMAAMRALRPVLFQAVAPFLDDPDATVAEEALCAALAFAEHPDLSGHRDNLVGRARRLLLVCDTRWRRRQALDALTAWGHDTAGLAQPGDDDRSPYLPSSAWPHGDGDPDNPPF</sequence>
<evidence type="ECO:0008006" key="3">
    <source>
        <dbReference type="Google" id="ProtNLM"/>
    </source>
</evidence>
<proteinExistence type="predicted"/>
<name>A0AB39TWP8_9ACTN</name>
<protein>
    <recommendedName>
        <fullName evidence="3">HEAT repeat domain-containing protein</fullName>
    </recommendedName>
</protein>
<organism evidence="2">
    <name type="scientific">Streptomyces sp. Y1</name>
    <dbReference type="NCBI Taxonomy" id="3238634"/>
    <lineage>
        <taxon>Bacteria</taxon>
        <taxon>Bacillati</taxon>
        <taxon>Actinomycetota</taxon>
        <taxon>Actinomycetes</taxon>
        <taxon>Kitasatosporales</taxon>
        <taxon>Streptomycetaceae</taxon>
        <taxon>Streptomyces</taxon>
    </lineage>
</organism>
<dbReference type="EMBL" id="CP163445">
    <property type="protein sequence ID" value="XDQ83800.1"/>
    <property type="molecule type" value="Genomic_DNA"/>
</dbReference>